<reference evidence="2 3" key="1">
    <citation type="submission" date="2018-03" db="EMBL/GenBank/DDBJ databases">
        <title>Genomic Encyclopedia of Type Strains, Phase III (KMG-III): the genomes of soil and plant-associated and newly described type strains.</title>
        <authorList>
            <person name="Whitman W."/>
        </authorList>
    </citation>
    <scope>NUCLEOTIDE SEQUENCE [LARGE SCALE GENOMIC DNA]</scope>
    <source>
        <strain evidence="2 3">CGMCC 4.7125</strain>
    </source>
</reference>
<keyword evidence="3" id="KW-1185">Reference proteome</keyword>
<feature type="transmembrane region" description="Helical" evidence="1">
    <location>
        <begin position="64"/>
        <end position="90"/>
    </location>
</feature>
<protein>
    <submittedName>
        <fullName evidence="2">Uncharacterized protein</fullName>
    </submittedName>
</protein>
<keyword evidence="1" id="KW-1133">Transmembrane helix</keyword>
<feature type="transmembrane region" description="Helical" evidence="1">
    <location>
        <begin position="20"/>
        <end position="44"/>
    </location>
</feature>
<organism evidence="2 3">
    <name type="scientific">Prauserella shujinwangii</name>
    <dbReference type="NCBI Taxonomy" id="1453103"/>
    <lineage>
        <taxon>Bacteria</taxon>
        <taxon>Bacillati</taxon>
        <taxon>Actinomycetota</taxon>
        <taxon>Actinomycetes</taxon>
        <taxon>Pseudonocardiales</taxon>
        <taxon>Pseudonocardiaceae</taxon>
        <taxon>Prauserella</taxon>
    </lineage>
</organism>
<evidence type="ECO:0000313" key="3">
    <source>
        <dbReference type="Proteomes" id="UP000238362"/>
    </source>
</evidence>
<dbReference type="OrthoDB" id="3556897at2"/>
<evidence type="ECO:0000313" key="2">
    <source>
        <dbReference type="EMBL" id="PRX45560.1"/>
    </source>
</evidence>
<accession>A0A2T0LQI8</accession>
<sequence length="109" mass="12067">MTNEDEPRRRPARLHQPWRVAVAAGEVLLAAVALWGAFVCWDASVTTVTMRLDDGTELVSRRLAGHLVTVAIALGTLAGIAVLDALRQLLLGLRVRRRRRRKVARLAHT</sequence>
<dbReference type="Proteomes" id="UP000238362">
    <property type="component" value="Unassembled WGS sequence"/>
</dbReference>
<keyword evidence="1" id="KW-0812">Transmembrane</keyword>
<comment type="caution">
    <text evidence="2">The sequence shown here is derived from an EMBL/GenBank/DDBJ whole genome shotgun (WGS) entry which is preliminary data.</text>
</comment>
<dbReference type="EMBL" id="PVNH01000009">
    <property type="protein sequence ID" value="PRX45560.1"/>
    <property type="molecule type" value="Genomic_DNA"/>
</dbReference>
<evidence type="ECO:0000256" key="1">
    <source>
        <dbReference type="SAM" id="Phobius"/>
    </source>
</evidence>
<keyword evidence="1" id="KW-0472">Membrane</keyword>
<proteinExistence type="predicted"/>
<dbReference type="RefSeq" id="WP_106180861.1">
    <property type="nucleotide sequence ID" value="NZ_PVNH01000009.1"/>
</dbReference>
<name>A0A2T0LQI8_9PSEU</name>
<gene>
    <name evidence="2" type="ORF">B0I33_109223</name>
</gene>
<dbReference type="AlphaFoldDB" id="A0A2T0LQI8"/>